<feature type="domain" description="FAD dependent oxidoreductase" evidence="6">
    <location>
        <begin position="19"/>
        <end position="377"/>
    </location>
</feature>
<protein>
    <submittedName>
        <fullName evidence="8">Glycerol-3-phosphate dehydrogenase</fullName>
    </submittedName>
</protein>
<evidence type="ECO:0000256" key="5">
    <source>
        <dbReference type="ARBA" id="ARBA00023002"/>
    </source>
</evidence>
<evidence type="ECO:0000259" key="6">
    <source>
        <dbReference type="Pfam" id="PF01266"/>
    </source>
</evidence>
<dbReference type="Gene3D" id="1.10.8.870">
    <property type="entry name" value="Alpha-glycerophosphate oxidase, cap domain"/>
    <property type="match status" value="1"/>
</dbReference>
<feature type="domain" description="Alpha-glycerophosphate oxidase C-terminal" evidence="7">
    <location>
        <begin position="423"/>
        <end position="543"/>
    </location>
</feature>
<evidence type="ECO:0000259" key="7">
    <source>
        <dbReference type="Pfam" id="PF16901"/>
    </source>
</evidence>
<evidence type="ECO:0000256" key="3">
    <source>
        <dbReference type="ARBA" id="ARBA00022630"/>
    </source>
</evidence>
<keyword evidence="5" id="KW-0560">Oxidoreductase</keyword>
<dbReference type="InterPro" id="IPR038299">
    <property type="entry name" value="DAO_C_sf"/>
</dbReference>
<evidence type="ECO:0000256" key="4">
    <source>
        <dbReference type="ARBA" id="ARBA00022827"/>
    </source>
</evidence>
<keyword evidence="4" id="KW-0274">FAD</keyword>
<dbReference type="Gene3D" id="3.50.50.60">
    <property type="entry name" value="FAD/NAD(P)-binding domain"/>
    <property type="match status" value="2"/>
</dbReference>
<dbReference type="KEGG" id="mmyr:MXMO3_03288"/>
<dbReference type="Pfam" id="PF01266">
    <property type="entry name" value="DAO"/>
    <property type="match status" value="1"/>
</dbReference>
<dbReference type="Gene3D" id="3.30.9.10">
    <property type="entry name" value="D-Amino Acid Oxidase, subunit A, domain 2"/>
    <property type="match status" value="2"/>
</dbReference>
<evidence type="ECO:0000256" key="2">
    <source>
        <dbReference type="ARBA" id="ARBA00007330"/>
    </source>
</evidence>
<dbReference type="InterPro" id="IPR036188">
    <property type="entry name" value="FAD/NAD-bd_sf"/>
</dbReference>
<evidence type="ECO:0000256" key="1">
    <source>
        <dbReference type="ARBA" id="ARBA00001974"/>
    </source>
</evidence>
<dbReference type="InterPro" id="IPR031656">
    <property type="entry name" value="DAO_C"/>
</dbReference>
<proteinExistence type="inferred from homology"/>
<dbReference type="SUPFAM" id="SSF51905">
    <property type="entry name" value="FAD/NAD(P)-binding domain"/>
    <property type="match status" value="1"/>
</dbReference>
<gene>
    <name evidence="8" type="ORF">MXMO3_03288</name>
</gene>
<dbReference type="PRINTS" id="PR01001">
    <property type="entry name" value="FADG3PDH"/>
</dbReference>
<dbReference type="PANTHER" id="PTHR11985">
    <property type="entry name" value="GLYCEROL-3-PHOSPHATE DEHYDROGENASE"/>
    <property type="match status" value="1"/>
</dbReference>
<accession>A0A2R4MIQ5</accession>
<name>A0A2R4MIQ5_9HYPH</name>
<sequence length="588" mass="65063">MPERRSDKFARITANAAFDVIVVGGGINGIGTFRELSLQGLRVLLVEKNDYCSGCSSAPSRMIHGGLRYLENGEFDLVKESLRERDALLQNAPHMVRPLRTVVPLRTTFSGLLNGAANFFRLPSKPTERGALTVKIGLMLYDWVTRKRRRLPKHELKMFGGSLAQWPDLHPDTKYTATYYDAWISHPERLGLELLADTVDVNPDAIALNYSSIGINADGALELRDEESGASQIVTAKAVVNATGAWVDQTAAALSKADAPPKRLVEGTKGSHLIIDHPELEKALQGSMVYYENYDGRICILFPYAGHVLVGSTDIRVSSPGRVRCEPEEKEYILQSLSHVFPNINIAPEQIVFSYSGIRPLPTSDQSFTGRISRGHFIEKLEGDITQFCMVGGKWTTFRAFAEQVTDAVLDELGVPRKKDSLNMAIGGGRSYPEDVAAWVDEFCAKHTLTTSRAQHLLDHYGTSAEDVLEAARTFHHDQPVTADCAYTNGEIVHLAMAEQVEHLSDIIFRRTSLAISGAVSFEMVTKIADLLAAVFSWSDARQKREIANVVNELEKFHGVSLAALKERSVKGEKNAYQHKSTHEPHVH</sequence>
<reference evidence="8 9" key="1">
    <citation type="submission" date="2017-05" db="EMBL/GenBank/DDBJ databases">
        <title>Genome Analysis of Maritalea myrionectae HL2708#5.</title>
        <authorList>
            <consortium name="Cotde Inc.-PKNU"/>
            <person name="Jang D."/>
            <person name="Oh H.-M."/>
        </authorList>
    </citation>
    <scope>NUCLEOTIDE SEQUENCE [LARGE SCALE GENOMIC DNA]</scope>
    <source>
        <strain evidence="8 9">HL2708#5</strain>
    </source>
</reference>
<organism evidence="8 9">
    <name type="scientific">Maritalea myrionectae</name>
    <dbReference type="NCBI Taxonomy" id="454601"/>
    <lineage>
        <taxon>Bacteria</taxon>
        <taxon>Pseudomonadati</taxon>
        <taxon>Pseudomonadota</taxon>
        <taxon>Alphaproteobacteria</taxon>
        <taxon>Hyphomicrobiales</taxon>
        <taxon>Devosiaceae</taxon>
        <taxon>Maritalea</taxon>
    </lineage>
</organism>
<comment type="similarity">
    <text evidence="2">Belongs to the FAD-dependent glycerol-3-phosphate dehydrogenase family.</text>
</comment>
<keyword evidence="3" id="KW-0285">Flavoprotein</keyword>
<comment type="cofactor">
    <cofactor evidence="1">
        <name>FAD</name>
        <dbReference type="ChEBI" id="CHEBI:57692"/>
    </cofactor>
</comment>
<dbReference type="InterPro" id="IPR006076">
    <property type="entry name" value="FAD-dep_OxRdtase"/>
</dbReference>
<keyword evidence="9" id="KW-1185">Reference proteome</keyword>
<evidence type="ECO:0000313" key="9">
    <source>
        <dbReference type="Proteomes" id="UP000258927"/>
    </source>
</evidence>
<dbReference type="AlphaFoldDB" id="A0A2R4MIQ5"/>
<dbReference type="Proteomes" id="UP000258927">
    <property type="component" value="Chromosome"/>
</dbReference>
<dbReference type="EMBL" id="CP021330">
    <property type="protein sequence ID" value="AVX05794.1"/>
    <property type="molecule type" value="Genomic_DNA"/>
</dbReference>
<evidence type="ECO:0000313" key="8">
    <source>
        <dbReference type="EMBL" id="AVX05794.1"/>
    </source>
</evidence>
<dbReference type="PANTHER" id="PTHR11985:SF15">
    <property type="entry name" value="GLYCEROL-3-PHOSPHATE DEHYDROGENASE, MITOCHONDRIAL"/>
    <property type="match status" value="1"/>
</dbReference>
<dbReference type="GO" id="GO:0004368">
    <property type="term" value="F:glycerol-3-phosphate dehydrogenase (quinone) activity"/>
    <property type="evidence" value="ECO:0007669"/>
    <property type="project" value="InterPro"/>
</dbReference>
<dbReference type="InterPro" id="IPR000447">
    <property type="entry name" value="G3P_DH_FAD-dep"/>
</dbReference>
<dbReference type="RefSeq" id="WP_117396573.1">
    <property type="nucleotide sequence ID" value="NZ_CP021330.1"/>
</dbReference>
<dbReference type="Pfam" id="PF16901">
    <property type="entry name" value="DAO_C"/>
    <property type="match status" value="1"/>
</dbReference>
<dbReference type="STRING" id="1122213.GCA_000423365_00999"/>
<dbReference type="GO" id="GO:0046168">
    <property type="term" value="P:glycerol-3-phosphate catabolic process"/>
    <property type="evidence" value="ECO:0007669"/>
    <property type="project" value="TreeGrafter"/>
</dbReference>